<name>A0A6J6ZQM8_9ZZZZ</name>
<evidence type="ECO:0000256" key="1">
    <source>
        <dbReference type="SAM" id="MobiDB-lite"/>
    </source>
</evidence>
<dbReference type="AlphaFoldDB" id="A0A6J6ZQM8"/>
<evidence type="ECO:0000313" key="2">
    <source>
        <dbReference type="EMBL" id="CAB4823153.1"/>
    </source>
</evidence>
<feature type="region of interest" description="Disordered" evidence="1">
    <location>
        <begin position="123"/>
        <end position="174"/>
    </location>
</feature>
<sequence length="174" mass="18723">MSNLERPSALSNMALDRAAEAAHTSLISRRTTCAPEAIINPPINKIGDRTSMPSRNPTLSLTQPISGRISRPGIAHQDATENPTDLARAGIASERVENSPGIKIARTEVNKILARIDNQSVGARAKQATRTAEVKATPRRNLKMSAGSRRNSRVPNFAPTANPKNWKGSTQAAR</sequence>
<accession>A0A6J6ZQM8</accession>
<protein>
    <submittedName>
        <fullName evidence="2">Unannotated protein</fullName>
    </submittedName>
</protein>
<gene>
    <name evidence="2" type="ORF">UFOPK3046_01848</name>
</gene>
<proteinExistence type="predicted"/>
<reference evidence="2" key="1">
    <citation type="submission" date="2020-05" db="EMBL/GenBank/DDBJ databases">
        <authorList>
            <person name="Chiriac C."/>
            <person name="Salcher M."/>
            <person name="Ghai R."/>
            <person name="Kavagutti S V."/>
        </authorList>
    </citation>
    <scope>NUCLEOTIDE SEQUENCE</scope>
</reference>
<dbReference type="EMBL" id="CAFAAQ010000233">
    <property type="protein sequence ID" value="CAB4823153.1"/>
    <property type="molecule type" value="Genomic_DNA"/>
</dbReference>
<organism evidence="2">
    <name type="scientific">freshwater metagenome</name>
    <dbReference type="NCBI Taxonomy" id="449393"/>
    <lineage>
        <taxon>unclassified sequences</taxon>
        <taxon>metagenomes</taxon>
        <taxon>ecological metagenomes</taxon>
    </lineage>
</organism>